<keyword evidence="1" id="KW-0812">Transmembrane</keyword>
<name>A0A7W6JWL2_9SPHN</name>
<dbReference type="AlphaFoldDB" id="A0A7W6JWL2"/>
<accession>A0A7W6JWL2</accession>
<gene>
    <name evidence="2" type="ORF">GGR46_004479</name>
</gene>
<proteinExistence type="predicted"/>
<keyword evidence="3" id="KW-1185">Reference proteome</keyword>
<keyword evidence="1" id="KW-1133">Transmembrane helix</keyword>
<comment type="caution">
    <text evidence="2">The sequence shown here is derived from an EMBL/GenBank/DDBJ whole genome shotgun (WGS) entry which is preliminary data.</text>
</comment>
<evidence type="ECO:0000313" key="2">
    <source>
        <dbReference type="EMBL" id="MBB4100890.1"/>
    </source>
</evidence>
<protein>
    <submittedName>
        <fullName evidence="2">Uncharacterized protein</fullName>
    </submittedName>
</protein>
<organism evidence="2 3">
    <name type="scientific">Sphingomonas kyeonggiensis</name>
    <dbReference type="NCBI Taxonomy" id="1268553"/>
    <lineage>
        <taxon>Bacteria</taxon>
        <taxon>Pseudomonadati</taxon>
        <taxon>Pseudomonadota</taxon>
        <taxon>Alphaproteobacteria</taxon>
        <taxon>Sphingomonadales</taxon>
        <taxon>Sphingomonadaceae</taxon>
        <taxon>Sphingomonas</taxon>
    </lineage>
</organism>
<feature type="transmembrane region" description="Helical" evidence="1">
    <location>
        <begin position="58"/>
        <end position="76"/>
    </location>
</feature>
<evidence type="ECO:0000313" key="3">
    <source>
        <dbReference type="Proteomes" id="UP000557392"/>
    </source>
</evidence>
<keyword evidence="1" id="KW-0472">Membrane</keyword>
<dbReference type="RefSeq" id="WP_184000248.1">
    <property type="nucleotide sequence ID" value="NZ_JACIEH010000004.1"/>
</dbReference>
<dbReference type="EMBL" id="JACIEH010000004">
    <property type="protein sequence ID" value="MBB4100890.1"/>
    <property type="molecule type" value="Genomic_DNA"/>
</dbReference>
<feature type="transmembrane region" description="Helical" evidence="1">
    <location>
        <begin position="33"/>
        <end position="51"/>
    </location>
</feature>
<dbReference type="Proteomes" id="UP000557392">
    <property type="component" value="Unassembled WGS sequence"/>
</dbReference>
<evidence type="ECO:0000256" key="1">
    <source>
        <dbReference type="SAM" id="Phobius"/>
    </source>
</evidence>
<reference evidence="2 3" key="1">
    <citation type="submission" date="2020-08" db="EMBL/GenBank/DDBJ databases">
        <title>Genomic Encyclopedia of Type Strains, Phase IV (KMG-IV): sequencing the most valuable type-strain genomes for metagenomic binning, comparative biology and taxonomic classification.</title>
        <authorList>
            <person name="Goeker M."/>
        </authorList>
    </citation>
    <scope>NUCLEOTIDE SEQUENCE [LARGE SCALE GENOMIC DNA]</scope>
    <source>
        <strain evidence="2 3">DSM 101806</strain>
    </source>
</reference>
<sequence length="93" mass="10243">MWKWLAIGIGVLSMLIAFILSQSWMHGTTLHEAVGWVLTGILAAQLTALVLRKWRVSLIAPLLCFVLIVVDSQWLGPCRDGCSVTIQVPVSSR</sequence>